<dbReference type="InParanoid" id="A0A7J7E2D3"/>
<evidence type="ECO:0000313" key="2">
    <source>
        <dbReference type="Proteomes" id="UP000593562"/>
    </source>
</evidence>
<sequence length="101" mass="12158">MATRVIQLESFDAMSFLALLTSRTLFFWMFEMEPELAVMLTQHGYYSIRLHFIQHLFYRFMVSFPGQLIEFIKVMLNDQRSLCYGCTDIHFFNVHFWQANV</sequence>
<dbReference type="EMBL" id="JAAARO010000001">
    <property type="protein sequence ID" value="KAF5752466.1"/>
    <property type="molecule type" value="Genomic_DNA"/>
</dbReference>
<protein>
    <submittedName>
        <fullName evidence="1">Uncharacterized protein</fullName>
    </submittedName>
</protein>
<gene>
    <name evidence="1" type="ORF">HS088_TW01G00376</name>
</gene>
<organism evidence="1 2">
    <name type="scientific">Tripterygium wilfordii</name>
    <name type="common">Thunder God vine</name>
    <dbReference type="NCBI Taxonomy" id="458696"/>
    <lineage>
        <taxon>Eukaryota</taxon>
        <taxon>Viridiplantae</taxon>
        <taxon>Streptophyta</taxon>
        <taxon>Embryophyta</taxon>
        <taxon>Tracheophyta</taxon>
        <taxon>Spermatophyta</taxon>
        <taxon>Magnoliopsida</taxon>
        <taxon>eudicotyledons</taxon>
        <taxon>Gunneridae</taxon>
        <taxon>Pentapetalae</taxon>
        <taxon>rosids</taxon>
        <taxon>fabids</taxon>
        <taxon>Celastrales</taxon>
        <taxon>Celastraceae</taxon>
        <taxon>Tripterygium</taxon>
    </lineage>
</organism>
<proteinExistence type="predicted"/>
<reference evidence="1 2" key="1">
    <citation type="journal article" date="2020" name="Nat. Commun.">
        <title>Genome of Tripterygium wilfordii and identification of cytochrome P450 involved in triptolide biosynthesis.</title>
        <authorList>
            <person name="Tu L."/>
            <person name="Su P."/>
            <person name="Zhang Z."/>
            <person name="Gao L."/>
            <person name="Wang J."/>
            <person name="Hu T."/>
            <person name="Zhou J."/>
            <person name="Zhang Y."/>
            <person name="Zhao Y."/>
            <person name="Liu Y."/>
            <person name="Song Y."/>
            <person name="Tong Y."/>
            <person name="Lu Y."/>
            <person name="Yang J."/>
            <person name="Xu C."/>
            <person name="Jia M."/>
            <person name="Peters R.J."/>
            <person name="Huang L."/>
            <person name="Gao W."/>
        </authorList>
    </citation>
    <scope>NUCLEOTIDE SEQUENCE [LARGE SCALE GENOMIC DNA]</scope>
    <source>
        <strain evidence="2">cv. XIE 37</strain>
        <tissue evidence="1">Leaf</tissue>
    </source>
</reference>
<evidence type="ECO:0000313" key="1">
    <source>
        <dbReference type="EMBL" id="KAF5752466.1"/>
    </source>
</evidence>
<dbReference type="Proteomes" id="UP000593562">
    <property type="component" value="Unassembled WGS sequence"/>
</dbReference>
<comment type="caution">
    <text evidence="1">The sequence shown here is derived from an EMBL/GenBank/DDBJ whole genome shotgun (WGS) entry which is preliminary data.</text>
</comment>
<accession>A0A7J7E2D3</accession>
<dbReference type="AlphaFoldDB" id="A0A7J7E2D3"/>
<keyword evidence="2" id="KW-1185">Reference proteome</keyword>
<name>A0A7J7E2D3_TRIWF</name>